<dbReference type="AlphaFoldDB" id="A0A076KYT6"/>
<accession>A0A076KYT6</accession>
<name>A0A076KYT6_NEPPI</name>
<proteinExistence type="evidence at transcript level"/>
<sequence>MAQYRAVEVKNSHLRSIKRTRTFESLV</sequence>
<evidence type="ECO:0000313" key="1">
    <source>
        <dbReference type="EMBL" id="AII97447.1"/>
    </source>
</evidence>
<dbReference type="EMBL" id="KF433122">
    <property type="protein sequence ID" value="AII97447.1"/>
    <property type="molecule type" value="mRNA"/>
</dbReference>
<organism evidence="1">
    <name type="scientific">Nephila pilipes</name>
    <name type="common">Giant wood spider</name>
    <name type="synonym">Nephila maculata</name>
    <dbReference type="NCBI Taxonomy" id="299642"/>
    <lineage>
        <taxon>Eukaryota</taxon>
        <taxon>Metazoa</taxon>
        <taxon>Ecdysozoa</taxon>
        <taxon>Arthropoda</taxon>
        <taxon>Chelicerata</taxon>
        <taxon>Arachnida</taxon>
        <taxon>Araneae</taxon>
        <taxon>Araneomorphae</taxon>
        <taxon>Entelegynae</taxon>
        <taxon>Araneoidea</taxon>
        <taxon>Nephilidae</taxon>
        <taxon>Nephila</taxon>
    </lineage>
</organism>
<protein>
    <submittedName>
        <fullName evidence="1">BLTX36</fullName>
    </submittedName>
</protein>
<reference evidence="1" key="1">
    <citation type="submission" date="2013-07" db="EMBL/GenBank/DDBJ databases">
        <title>Nephila pilipes venom gland.</title>
        <authorList>
            <person name="Huo L.J."/>
        </authorList>
    </citation>
    <scope>NUCLEOTIDE SEQUENCE</scope>
    <source>
        <tissue evidence="1">Venom gland</tissue>
    </source>
</reference>